<keyword evidence="3 5" id="KW-1133">Transmembrane helix</keyword>
<accession>A0ABX0I550</accession>
<evidence type="ECO:0000256" key="3">
    <source>
        <dbReference type="ARBA" id="ARBA00022989"/>
    </source>
</evidence>
<name>A0ABX0I550_9FLAO</name>
<gene>
    <name evidence="6" type="ORF">G4D72_07665</name>
</gene>
<evidence type="ECO:0000256" key="1">
    <source>
        <dbReference type="ARBA" id="ARBA00004141"/>
    </source>
</evidence>
<evidence type="ECO:0000313" key="7">
    <source>
        <dbReference type="Proteomes" id="UP000800984"/>
    </source>
</evidence>
<protein>
    <submittedName>
        <fullName evidence="6">DoxX family protein</fullName>
    </submittedName>
</protein>
<keyword evidence="2 5" id="KW-0812">Transmembrane</keyword>
<evidence type="ECO:0000256" key="5">
    <source>
        <dbReference type="SAM" id="Phobius"/>
    </source>
</evidence>
<evidence type="ECO:0000313" key="6">
    <source>
        <dbReference type="EMBL" id="NHM01984.1"/>
    </source>
</evidence>
<dbReference type="Pfam" id="PF07681">
    <property type="entry name" value="DoxX"/>
    <property type="match status" value="1"/>
</dbReference>
<dbReference type="Proteomes" id="UP000800984">
    <property type="component" value="Unassembled WGS sequence"/>
</dbReference>
<dbReference type="EMBL" id="JAAJBT010000004">
    <property type="protein sequence ID" value="NHM01984.1"/>
    <property type="molecule type" value="Genomic_DNA"/>
</dbReference>
<keyword evidence="7" id="KW-1185">Reference proteome</keyword>
<feature type="transmembrane region" description="Helical" evidence="5">
    <location>
        <begin position="98"/>
        <end position="119"/>
    </location>
</feature>
<dbReference type="RefSeq" id="WP_166077078.1">
    <property type="nucleotide sequence ID" value="NZ_JAAJBT010000004.1"/>
</dbReference>
<dbReference type="InterPro" id="IPR032808">
    <property type="entry name" value="DoxX"/>
</dbReference>
<keyword evidence="4 5" id="KW-0472">Membrane</keyword>
<feature type="transmembrane region" description="Helical" evidence="5">
    <location>
        <begin position="5"/>
        <end position="23"/>
    </location>
</feature>
<comment type="caution">
    <text evidence="6">The sequence shown here is derived from an EMBL/GenBank/DDBJ whole genome shotgun (WGS) entry which is preliminary data.</text>
</comment>
<reference evidence="6 7" key="1">
    <citation type="submission" date="2020-02" db="EMBL/GenBank/DDBJ databases">
        <authorList>
            <person name="Chen W.-M."/>
        </authorList>
    </citation>
    <scope>NUCLEOTIDE SEQUENCE [LARGE SCALE GENOMIC DNA]</scope>
    <source>
        <strain evidence="6 7">KDG-16</strain>
    </source>
</reference>
<proteinExistence type="predicted"/>
<comment type="subcellular location">
    <subcellularLocation>
        <location evidence="1">Membrane</location>
        <topology evidence="1">Multi-pass membrane protein</topology>
    </subcellularLocation>
</comment>
<feature type="transmembrane region" description="Helical" evidence="5">
    <location>
        <begin position="43"/>
        <end position="61"/>
    </location>
</feature>
<evidence type="ECO:0000256" key="4">
    <source>
        <dbReference type="ARBA" id="ARBA00023136"/>
    </source>
</evidence>
<feature type="transmembrane region" description="Helical" evidence="5">
    <location>
        <begin position="66"/>
        <end position="86"/>
    </location>
</feature>
<sequence length="125" mass="14033">MKNYFLLVVKWIIAIILLQTLYFKFSGSPESVYIFKKLGVEPYGRIGSGIIELAASILLFINKTKFFGAIISASTMLGAICTHIFIIGIEVMNDNGTLFILALITFILSLFLIYTYGLIEKHIED</sequence>
<organism evidence="6 7">
    <name type="scientific">Flavobacterium difficile</name>
    <dbReference type="NCBI Taxonomy" id="2709659"/>
    <lineage>
        <taxon>Bacteria</taxon>
        <taxon>Pseudomonadati</taxon>
        <taxon>Bacteroidota</taxon>
        <taxon>Flavobacteriia</taxon>
        <taxon>Flavobacteriales</taxon>
        <taxon>Flavobacteriaceae</taxon>
        <taxon>Flavobacterium</taxon>
    </lineage>
</organism>
<evidence type="ECO:0000256" key="2">
    <source>
        <dbReference type="ARBA" id="ARBA00022692"/>
    </source>
</evidence>